<dbReference type="Proteomes" id="UP001218188">
    <property type="component" value="Unassembled WGS sequence"/>
</dbReference>
<dbReference type="EMBL" id="JARJCM010000046">
    <property type="protein sequence ID" value="KAJ7036017.1"/>
    <property type="molecule type" value="Genomic_DNA"/>
</dbReference>
<comment type="caution">
    <text evidence="1">The sequence shown here is derived from an EMBL/GenBank/DDBJ whole genome shotgun (WGS) entry which is preliminary data.</text>
</comment>
<gene>
    <name evidence="1" type="ORF">C8F04DRAFT_494723</name>
</gene>
<keyword evidence="2" id="KW-1185">Reference proteome</keyword>
<dbReference type="AlphaFoldDB" id="A0AAD6SYX1"/>
<reference evidence="1" key="1">
    <citation type="submission" date="2023-03" db="EMBL/GenBank/DDBJ databases">
        <title>Massive genome expansion in bonnet fungi (Mycena s.s.) driven by repeated elements and novel gene families across ecological guilds.</title>
        <authorList>
            <consortium name="Lawrence Berkeley National Laboratory"/>
            <person name="Harder C.B."/>
            <person name="Miyauchi S."/>
            <person name="Viragh M."/>
            <person name="Kuo A."/>
            <person name="Thoen E."/>
            <person name="Andreopoulos B."/>
            <person name="Lu D."/>
            <person name="Skrede I."/>
            <person name="Drula E."/>
            <person name="Henrissat B."/>
            <person name="Morin E."/>
            <person name="Kohler A."/>
            <person name="Barry K."/>
            <person name="LaButti K."/>
            <person name="Morin E."/>
            <person name="Salamov A."/>
            <person name="Lipzen A."/>
            <person name="Mereny Z."/>
            <person name="Hegedus B."/>
            <person name="Baldrian P."/>
            <person name="Stursova M."/>
            <person name="Weitz H."/>
            <person name="Taylor A."/>
            <person name="Grigoriev I.V."/>
            <person name="Nagy L.G."/>
            <person name="Martin F."/>
            <person name="Kauserud H."/>
        </authorList>
    </citation>
    <scope>NUCLEOTIDE SEQUENCE</scope>
    <source>
        <strain evidence="1">CBHHK200</strain>
    </source>
</reference>
<evidence type="ECO:0000313" key="1">
    <source>
        <dbReference type="EMBL" id="KAJ7036017.1"/>
    </source>
</evidence>
<organism evidence="1 2">
    <name type="scientific">Mycena alexandri</name>
    <dbReference type="NCBI Taxonomy" id="1745969"/>
    <lineage>
        <taxon>Eukaryota</taxon>
        <taxon>Fungi</taxon>
        <taxon>Dikarya</taxon>
        <taxon>Basidiomycota</taxon>
        <taxon>Agaricomycotina</taxon>
        <taxon>Agaricomycetes</taxon>
        <taxon>Agaricomycetidae</taxon>
        <taxon>Agaricales</taxon>
        <taxon>Marasmiineae</taxon>
        <taxon>Mycenaceae</taxon>
        <taxon>Mycena</taxon>
    </lineage>
</organism>
<protein>
    <submittedName>
        <fullName evidence="1">Uncharacterized protein</fullName>
    </submittedName>
</protein>
<accession>A0AAD6SYX1</accession>
<proteinExistence type="predicted"/>
<evidence type="ECO:0000313" key="2">
    <source>
        <dbReference type="Proteomes" id="UP001218188"/>
    </source>
</evidence>
<name>A0AAD6SYX1_9AGAR</name>
<sequence>MPKKYVASPFAPFRSIFAARVYMRRCLCWVWVRITSFLLPRSTVLSTHTVLRATAREGCYPFSLGNVDFLFLYYSGNVAAKSEQQQLQSVVARTGPRSSCRASQLWGRDGLNKAKCCVFKRKQNLSLFCSTTGTINSHAVVLWPVTWSQFILFLIQLWRSAVMNDFQQCFHHRSH</sequence>